<dbReference type="InterPro" id="IPR046134">
    <property type="entry name" value="DUF6131"/>
</dbReference>
<keyword evidence="1" id="KW-1133">Transmembrane helix</keyword>
<sequence>MIALGIILIILGVVFKTVHWLFVLGIVLLVIGAVFWVLGAVGRPVAGRRYWY</sequence>
<dbReference type="Proteomes" id="UP000466894">
    <property type="component" value="Chromosome"/>
</dbReference>
<organism evidence="2 3">
    <name type="scientific">Mycobacterium noviomagense</name>
    <dbReference type="NCBI Taxonomy" id="459858"/>
    <lineage>
        <taxon>Bacteria</taxon>
        <taxon>Bacillati</taxon>
        <taxon>Actinomycetota</taxon>
        <taxon>Actinomycetes</taxon>
        <taxon>Mycobacteriales</taxon>
        <taxon>Mycobacteriaceae</taxon>
        <taxon>Mycobacterium</taxon>
    </lineage>
</organism>
<protein>
    <submittedName>
        <fullName evidence="2">Uncharacterized protein</fullName>
    </submittedName>
</protein>
<dbReference type="EMBL" id="AP022583">
    <property type="protein sequence ID" value="BBY06173.1"/>
    <property type="molecule type" value="Genomic_DNA"/>
</dbReference>
<gene>
    <name evidence="2" type="ORF">MNVI_14910</name>
</gene>
<name>A0A7I7PC34_9MYCO</name>
<evidence type="ECO:0000256" key="1">
    <source>
        <dbReference type="SAM" id="Phobius"/>
    </source>
</evidence>
<keyword evidence="1" id="KW-0472">Membrane</keyword>
<keyword evidence="1" id="KW-0812">Transmembrane</keyword>
<proteinExistence type="predicted"/>
<dbReference type="Pfam" id="PF19626">
    <property type="entry name" value="DUF6131"/>
    <property type="match status" value="1"/>
</dbReference>
<evidence type="ECO:0000313" key="3">
    <source>
        <dbReference type="Proteomes" id="UP000466894"/>
    </source>
</evidence>
<feature type="transmembrane region" description="Helical" evidence="1">
    <location>
        <begin position="20"/>
        <end position="41"/>
    </location>
</feature>
<evidence type="ECO:0000313" key="2">
    <source>
        <dbReference type="EMBL" id="BBY06173.1"/>
    </source>
</evidence>
<dbReference type="AlphaFoldDB" id="A0A7I7PC34"/>
<accession>A0A7I7PC34</accession>
<dbReference type="RefSeq" id="WP_169922526.1">
    <property type="nucleotide sequence ID" value="NZ_AP022583.1"/>
</dbReference>
<dbReference type="KEGG" id="mnv:MNVI_14910"/>
<reference evidence="2 3" key="1">
    <citation type="journal article" date="2019" name="Emerg. Microbes Infect.">
        <title>Comprehensive subspecies identification of 175 nontuberculous mycobacteria species based on 7547 genomic profiles.</title>
        <authorList>
            <person name="Matsumoto Y."/>
            <person name="Kinjo T."/>
            <person name="Motooka D."/>
            <person name="Nabeya D."/>
            <person name="Jung N."/>
            <person name="Uechi K."/>
            <person name="Horii T."/>
            <person name="Iida T."/>
            <person name="Fujita J."/>
            <person name="Nakamura S."/>
        </authorList>
    </citation>
    <scope>NUCLEOTIDE SEQUENCE [LARGE SCALE GENOMIC DNA]</scope>
    <source>
        <strain evidence="2 3">JCM 16367</strain>
    </source>
</reference>